<protein>
    <recommendedName>
        <fullName evidence="8">FAD-binding domain-containing protein</fullName>
    </recommendedName>
</protein>
<evidence type="ECO:0000256" key="5">
    <source>
        <dbReference type="ARBA" id="ARBA00022827"/>
    </source>
</evidence>
<comment type="caution">
    <text evidence="9">The sequence shown here is derived from an EMBL/GenBank/DDBJ whole genome shotgun (WGS) entry which is preliminary data.</text>
</comment>
<evidence type="ECO:0000256" key="4">
    <source>
        <dbReference type="ARBA" id="ARBA00022630"/>
    </source>
</evidence>
<dbReference type="Gene3D" id="3.50.50.60">
    <property type="entry name" value="FAD/NAD(P)-binding domain"/>
    <property type="match status" value="2"/>
</dbReference>
<evidence type="ECO:0000256" key="1">
    <source>
        <dbReference type="ARBA" id="ARBA00001974"/>
    </source>
</evidence>
<evidence type="ECO:0000313" key="9">
    <source>
        <dbReference type="EMBL" id="MBK1660843.1"/>
    </source>
</evidence>
<comment type="pathway">
    <text evidence="2">Cofactor biosynthesis; ubiquinone biosynthesis.</text>
</comment>
<dbReference type="PRINTS" id="PR00420">
    <property type="entry name" value="RNGMNOXGNASE"/>
</dbReference>
<keyword evidence="4" id="KW-0285">Flavoprotein</keyword>
<evidence type="ECO:0000256" key="7">
    <source>
        <dbReference type="ARBA" id="ARBA00023033"/>
    </source>
</evidence>
<dbReference type="EMBL" id="NRSG01000218">
    <property type="protein sequence ID" value="MBK1660843.1"/>
    <property type="molecule type" value="Genomic_DNA"/>
</dbReference>
<organism evidence="9 10">
    <name type="scientific">Paracraurococcus ruber</name>
    <dbReference type="NCBI Taxonomy" id="77675"/>
    <lineage>
        <taxon>Bacteria</taxon>
        <taxon>Pseudomonadati</taxon>
        <taxon>Pseudomonadota</taxon>
        <taxon>Alphaproteobacteria</taxon>
        <taxon>Acetobacterales</taxon>
        <taxon>Roseomonadaceae</taxon>
        <taxon>Paracraurococcus</taxon>
    </lineage>
</organism>
<dbReference type="InterPro" id="IPR002938">
    <property type="entry name" value="FAD-bd"/>
</dbReference>
<proteinExistence type="inferred from homology"/>
<dbReference type="PANTHER" id="PTHR43876">
    <property type="entry name" value="UBIQUINONE BIOSYNTHESIS MONOOXYGENASE COQ6, MITOCHONDRIAL"/>
    <property type="match status" value="1"/>
</dbReference>
<dbReference type="SUPFAM" id="SSF51905">
    <property type="entry name" value="FAD/NAD(P)-binding domain"/>
    <property type="match status" value="1"/>
</dbReference>
<feature type="domain" description="FAD-binding" evidence="8">
    <location>
        <begin position="4"/>
        <end position="343"/>
    </location>
</feature>
<evidence type="ECO:0000256" key="3">
    <source>
        <dbReference type="ARBA" id="ARBA00005349"/>
    </source>
</evidence>
<keyword evidence="6" id="KW-0560">Oxidoreductase</keyword>
<evidence type="ECO:0000256" key="2">
    <source>
        <dbReference type="ARBA" id="ARBA00004749"/>
    </source>
</evidence>
<comment type="cofactor">
    <cofactor evidence="1">
        <name>FAD</name>
        <dbReference type="ChEBI" id="CHEBI:57692"/>
    </cofactor>
</comment>
<reference evidence="9 10" key="1">
    <citation type="journal article" date="2020" name="Microorganisms">
        <title>Osmotic Adaptation and Compatible Solute Biosynthesis of Phototrophic Bacteria as Revealed from Genome Analyses.</title>
        <authorList>
            <person name="Imhoff J.F."/>
            <person name="Rahn T."/>
            <person name="Kunzel S."/>
            <person name="Keller A."/>
            <person name="Neulinger S.C."/>
        </authorList>
    </citation>
    <scope>NUCLEOTIDE SEQUENCE [LARGE SCALE GENOMIC DNA]</scope>
    <source>
        <strain evidence="9 10">DSM 15382</strain>
    </source>
</reference>
<evidence type="ECO:0000259" key="8">
    <source>
        <dbReference type="Pfam" id="PF01494"/>
    </source>
</evidence>
<dbReference type="NCBIfam" id="NF006593">
    <property type="entry name" value="PRK09126.1"/>
    <property type="match status" value="1"/>
</dbReference>
<evidence type="ECO:0000256" key="6">
    <source>
        <dbReference type="ARBA" id="ARBA00023002"/>
    </source>
</evidence>
<sequence>MQFDIAIAGAGPAGLAFALALAGTGLRIALLDRQPEAALADPAFDGREIALTHHSRTVLERIGAWARLPAAEVSPLREAVVLNGPQPRQALRFDAAGRQAGPLGWLVPNHRIRRALFEGLAGRPDITLLPGTAAEDIETAPGEARLRLSQGGTLAARLVVAADTRFSTLRRRMGIPARMHDMGRAMLVARLGHDLPHRHVATEWFGHGQTIAMLPLNGNLSSAVLTLPERETARLMALDDAAFAAEVTRRYGGRLGAMRAAGTRHVYPLVATYAARFAGPRFALLGDAAVGMHPVTAHGYNLGLRGAASLSAGIRAAAARGGDIGAPALLARYQATHRRATWPLYTATNAVAGLFTDDRLPARLAREAVLGLGARLPLVRGAIVAGLMDRDGGLAPA</sequence>
<keyword evidence="5" id="KW-0274">FAD</keyword>
<keyword evidence="10" id="KW-1185">Reference proteome</keyword>
<dbReference type="InterPro" id="IPR051205">
    <property type="entry name" value="UbiH/COQ6_monooxygenase"/>
</dbReference>
<dbReference type="NCBIfam" id="TIGR01988">
    <property type="entry name" value="Ubi-OHases"/>
    <property type="match status" value="1"/>
</dbReference>
<dbReference type="Proteomes" id="UP000697995">
    <property type="component" value="Unassembled WGS sequence"/>
</dbReference>
<dbReference type="InterPro" id="IPR010971">
    <property type="entry name" value="UbiH/COQ6"/>
</dbReference>
<keyword evidence="7" id="KW-0503">Monooxygenase</keyword>
<evidence type="ECO:0000313" key="10">
    <source>
        <dbReference type="Proteomes" id="UP000697995"/>
    </source>
</evidence>
<accession>A0ABS1D2W7</accession>
<dbReference type="PANTHER" id="PTHR43876:SF25">
    <property type="entry name" value="MONOOXYGENASE NMA2164"/>
    <property type="match status" value="1"/>
</dbReference>
<comment type="similarity">
    <text evidence="3">Belongs to the UbiH/COQ6 family.</text>
</comment>
<dbReference type="RefSeq" id="WP_133218574.1">
    <property type="nucleotide sequence ID" value="NZ_NRSG01000218.1"/>
</dbReference>
<dbReference type="Pfam" id="PF01494">
    <property type="entry name" value="FAD_binding_3"/>
    <property type="match status" value="1"/>
</dbReference>
<gene>
    <name evidence="9" type="ORF">CKO45_21720</name>
</gene>
<dbReference type="InterPro" id="IPR036188">
    <property type="entry name" value="FAD/NAD-bd_sf"/>
</dbReference>
<name>A0ABS1D2W7_9PROT</name>